<reference evidence="2 3" key="1">
    <citation type="submission" date="2018-02" db="EMBL/GenBank/DDBJ databases">
        <title>Novel Leptospira species isolated from soil and water in Japan.</title>
        <authorList>
            <person name="Nakao R."/>
            <person name="Masuzawa T."/>
        </authorList>
    </citation>
    <scope>NUCLEOTIDE SEQUENCE [LARGE SCALE GENOMIC DNA]</scope>
    <source>
        <strain evidence="2 3">YH101</strain>
    </source>
</reference>
<sequence>MFEEEATTWKEKLTRAVFAFFLFIIVSMLIVTFLPGDAEQSLIGAITGTSSTKAGSIAGRSVPADYFNAARRECYYRYQQYSKDLANSEDTLRSCAFATTRELFIFGDIAKAIGYSVSETSIKRDISAQARQIYKESSSQAGFSEEESQPLDQIYRQILRSVPMNYRIDTQVAYSLFPAFLNQKLEPSAEELKVEQEAKSAKLSFRLVAFTEVNLLNQIEAKLTIPETELLAEYEKEKKESIANKEENFPSFETRKPVLISKLKFEKKRKELEVWKKKIQNLGLEPNGLELIAKETGQSIESLPGVTLGELKNLRSPKGTNFRLASDPKFWEAVSGNPFGSKKVAGPFTDNDKQIFIEFGTLAFSEAAISPSKPSDPNSQNKLLGFFLEINKSIAGTYNIEKQKSLSEE</sequence>
<accession>A0A2P2E1L8</accession>
<dbReference type="AlphaFoldDB" id="A0A2P2E1L8"/>
<dbReference type="OrthoDB" id="341517at2"/>
<dbReference type="EMBL" id="BFBB01000007">
    <property type="protein sequence ID" value="GBF50772.1"/>
    <property type="molecule type" value="Genomic_DNA"/>
</dbReference>
<keyword evidence="1" id="KW-1133">Transmembrane helix</keyword>
<comment type="caution">
    <text evidence="2">The sequence shown here is derived from an EMBL/GenBank/DDBJ whole genome shotgun (WGS) entry which is preliminary data.</text>
</comment>
<keyword evidence="1" id="KW-0812">Transmembrane</keyword>
<evidence type="ECO:0000256" key="1">
    <source>
        <dbReference type="SAM" id="Phobius"/>
    </source>
</evidence>
<gene>
    <name evidence="2" type="ORF">LPTSP4_22990</name>
</gene>
<evidence type="ECO:0000313" key="2">
    <source>
        <dbReference type="EMBL" id="GBF50772.1"/>
    </source>
</evidence>
<protein>
    <submittedName>
        <fullName evidence="2">Uncharacterized protein</fullName>
    </submittedName>
</protein>
<name>A0A2P2E1L8_9LEPT</name>
<proteinExistence type="predicted"/>
<dbReference type="RefSeq" id="WP_108976793.1">
    <property type="nucleotide sequence ID" value="NZ_BFBB01000007.1"/>
</dbReference>
<organism evidence="2 3">
    <name type="scientific">Leptospira ryugenii</name>
    <dbReference type="NCBI Taxonomy" id="1917863"/>
    <lineage>
        <taxon>Bacteria</taxon>
        <taxon>Pseudomonadati</taxon>
        <taxon>Spirochaetota</taxon>
        <taxon>Spirochaetia</taxon>
        <taxon>Leptospirales</taxon>
        <taxon>Leptospiraceae</taxon>
        <taxon>Leptospira</taxon>
    </lineage>
</organism>
<keyword evidence="3" id="KW-1185">Reference proteome</keyword>
<dbReference type="Proteomes" id="UP000245133">
    <property type="component" value="Unassembled WGS sequence"/>
</dbReference>
<keyword evidence="1" id="KW-0472">Membrane</keyword>
<evidence type="ECO:0000313" key="3">
    <source>
        <dbReference type="Proteomes" id="UP000245133"/>
    </source>
</evidence>
<feature type="transmembrane region" description="Helical" evidence="1">
    <location>
        <begin position="16"/>
        <end position="34"/>
    </location>
</feature>